<gene>
    <name evidence="1" type="ORF">SLEP1_g37889</name>
</gene>
<proteinExistence type="predicted"/>
<evidence type="ECO:0000313" key="1">
    <source>
        <dbReference type="EMBL" id="GKV28901.1"/>
    </source>
</evidence>
<sequence length="127" mass="13962">MMKEVWLEMLLYAAFSSSNTSHVKQLGEGGEFLSLLWLLGGMMVAFKISENRDAFKGKEAIKDTFPPSYDPSASPRTPSVISLASEVSEEDLRRSLEEASSRLPSLTGKSAFIGRVNDVDSESKARL</sequence>
<dbReference type="AlphaFoldDB" id="A0AAV5KWN8"/>
<dbReference type="Proteomes" id="UP001054252">
    <property type="component" value="Unassembled WGS sequence"/>
</dbReference>
<comment type="caution">
    <text evidence="1">The sequence shown here is derived from an EMBL/GenBank/DDBJ whole genome shotgun (WGS) entry which is preliminary data.</text>
</comment>
<organism evidence="1 2">
    <name type="scientific">Rubroshorea leprosula</name>
    <dbReference type="NCBI Taxonomy" id="152421"/>
    <lineage>
        <taxon>Eukaryota</taxon>
        <taxon>Viridiplantae</taxon>
        <taxon>Streptophyta</taxon>
        <taxon>Embryophyta</taxon>
        <taxon>Tracheophyta</taxon>
        <taxon>Spermatophyta</taxon>
        <taxon>Magnoliopsida</taxon>
        <taxon>eudicotyledons</taxon>
        <taxon>Gunneridae</taxon>
        <taxon>Pentapetalae</taxon>
        <taxon>rosids</taxon>
        <taxon>malvids</taxon>
        <taxon>Malvales</taxon>
        <taxon>Dipterocarpaceae</taxon>
        <taxon>Rubroshorea</taxon>
    </lineage>
</organism>
<name>A0AAV5KWN8_9ROSI</name>
<evidence type="ECO:0000313" key="2">
    <source>
        <dbReference type="Proteomes" id="UP001054252"/>
    </source>
</evidence>
<dbReference type="Pfam" id="PF04578">
    <property type="entry name" value="DUF594"/>
    <property type="match status" value="1"/>
</dbReference>
<dbReference type="EMBL" id="BPVZ01000081">
    <property type="protein sequence ID" value="GKV28901.1"/>
    <property type="molecule type" value="Genomic_DNA"/>
</dbReference>
<dbReference type="InterPro" id="IPR007658">
    <property type="entry name" value="DUF594"/>
</dbReference>
<accession>A0AAV5KWN8</accession>
<keyword evidence="2" id="KW-1185">Reference proteome</keyword>
<reference evidence="1 2" key="1">
    <citation type="journal article" date="2021" name="Commun. Biol.">
        <title>The genome of Shorea leprosula (Dipterocarpaceae) highlights the ecological relevance of drought in aseasonal tropical rainforests.</title>
        <authorList>
            <person name="Ng K.K.S."/>
            <person name="Kobayashi M.J."/>
            <person name="Fawcett J.A."/>
            <person name="Hatakeyama M."/>
            <person name="Paape T."/>
            <person name="Ng C.H."/>
            <person name="Ang C.C."/>
            <person name="Tnah L.H."/>
            <person name="Lee C.T."/>
            <person name="Nishiyama T."/>
            <person name="Sese J."/>
            <person name="O'Brien M.J."/>
            <person name="Copetti D."/>
            <person name="Mohd Noor M.I."/>
            <person name="Ong R.C."/>
            <person name="Putra M."/>
            <person name="Sireger I.Z."/>
            <person name="Indrioko S."/>
            <person name="Kosugi Y."/>
            <person name="Izuno A."/>
            <person name="Isagi Y."/>
            <person name="Lee S.L."/>
            <person name="Shimizu K.K."/>
        </authorList>
    </citation>
    <scope>NUCLEOTIDE SEQUENCE [LARGE SCALE GENOMIC DNA]</scope>
    <source>
        <strain evidence="1">214</strain>
    </source>
</reference>
<protein>
    <submittedName>
        <fullName evidence="1">Uncharacterized protein</fullName>
    </submittedName>
</protein>